<comment type="subcellular location">
    <subcellularLocation>
        <location evidence="1">Membrane</location>
        <topology evidence="1">Multi-pass membrane protein</topology>
    </subcellularLocation>
</comment>
<dbReference type="FunFam" id="1.20.1260.100:FF:000001">
    <property type="entry name" value="translocator protein 2"/>
    <property type="match status" value="1"/>
</dbReference>
<evidence type="ECO:0000256" key="4">
    <source>
        <dbReference type="ARBA" id="ARBA00022989"/>
    </source>
</evidence>
<name>A0A6B3L6W1_9BACT</name>
<reference evidence="6 7" key="1">
    <citation type="submission" date="2020-12" db="EMBL/GenBank/DDBJ databases">
        <title>Sulforoseuscoccus oceanibium gen. nov., sp. nov., a representative of the phylum Verrucomicrobia with special cytoplasmic membrane, and proposal of Sulforoseuscoccusaceae fam. nov.</title>
        <authorList>
            <person name="Xi F."/>
        </authorList>
    </citation>
    <scope>NUCLEOTIDE SEQUENCE [LARGE SCALE GENOMIC DNA]</scope>
    <source>
        <strain evidence="6 7">T37</strain>
    </source>
</reference>
<dbReference type="InterPro" id="IPR038330">
    <property type="entry name" value="TspO/MBR-related_sf"/>
</dbReference>
<dbReference type="EMBL" id="CP066776">
    <property type="protein sequence ID" value="QQL45581.1"/>
    <property type="molecule type" value="Genomic_DNA"/>
</dbReference>
<dbReference type="GO" id="GO:0016020">
    <property type="term" value="C:membrane"/>
    <property type="evidence" value="ECO:0007669"/>
    <property type="project" value="UniProtKB-SubCell"/>
</dbReference>
<sequence>MSEFSKPKQIVGLIVSFVVCFAVSAVGAAASFQAQAVYGKFEQPAWAPPGWLFGPVWTLLFSMMAVAAWLVWRRGGFKAQRVALSVFAFQLVLNGLWSWLFFAWRMGGWAFAEILLLFGAIVWTIVVFRRVSGVAAGLLVPYWLWVGFASVLNYVLWQMNPGLLGG</sequence>
<dbReference type="GO" id="GO:0033013">
    <property type="term" value="P:tetrapyrrole metabolic process"/>
    <property type="evidence" value="ECO:0007669"/>
    <property type="project" value="UniProtKB-ARBA"/>
</dbReference>
<dbReference type="PANTHER" id="PTHR10057">
    <property type="entry name" value="PERIPHERAL-TYPE BENZODIAZEPINE RECEPTOR"/>
    <property type="match status" value="1"/>
</dbReference>
<evidence type="ECO:0000256" key="1">
    <source>
        <dbReference type="ARBA" id="ARBA00004141"/>
    </source>
</evidence>
<proteinExistence type="inferred from homology"/>
<evidence type="ECO:0000313" key="7">
    <source>
        <dbReference type="Proteomes" id="UP000475117"/>
    </source>
</evidence>
<keyword evidence="5" id="KW-0472">Membrane</keyword>
<dbReference type="Pfam" id="PF03073">
    <property type="entry name" value="TspO_MBR"/>
    <property type="match status" value="1"/>
</dbReference>
<dbReference type="KEGG" id="soa:G3M56_003050"/>
<keyword evidence="4" id="KW-1133">Transmembrane helix</keyword>
<comment type="similarity">
    <text evidence="2">Belongs to the TspO/BZRP family.</text>
</comment>
<evidence type="ECO:0000256" key="5">
    <source>
        <dbReference type="ARBA" id="ARBA00023136"/>
    </source>
</evidence>
<keyword evidence="7" id="KW-1185">Reference proteome</keyword>
<dbReference type="InterPro" id="IPR004307">
    <property type="entry name" value="TspO_MBR"/>
</dbReference>
<dbReference type="AlphaFoldDB" id="A0A6B3L6W1"/>
<dbReference type="Proteomes" id="UP000475117">
    <property type="component" value="Chromosome"/>
</dbReference>
<dbReference type="CDD" id="cd15904">
    <property type="entry name" value="TSPO_MBR"/>
    <property type="match status" value="1"/>
</dbReference>
<dbReference type="PIRSF" id="PIRSF005859">
    <property type="entry name" value="PBR"/>
    <property type="match status" value="1"/>
</dbReference>
<dbReference type="RefSeq" id="WP_164363205.1">
    <property type="nucleotide sequence ID" value="NZ_CP066776.1"/>
</dbReference>
<evidence type="ECO:0000256" key="2">
    <source>
        <dbReference type="ARBA" id="ARBA00007524"/>
    </source>
</evidence>
<gene>
    <name evidence="6" type="ORF">G3M56_003050</name>
</gene>
<accession>A0A6B3L6W1</accession>
<protein>
    <submittedName>
        <fullName evidence="6">Tryptophan-rich sensory protein</fullName>
    </submittedName>
</protein>
<dbReference type="PANTHER" id="PTHR10057:SF0">
    <property type="entry name" value="TRANSLOCATOR PROTEIN"/>
    <property type="match status" value="1"/>
</dbReference>
<dbReference type="Gene3D" id="1.20.1260.100">
    <property type="entry name" value="TspO/MBR protein"/>
    <property type="match status" value="1"/>
</dbReference>
<evidence type="ECO:0000313" key="6">
    <source>
        <dbReference type="EMBL" id="QQL45581.1"/>
    </source>
</evidence>
<evidence type="ECO:0000256" key="3">
    <source>
        <dbReference type="ARBA" id="ARBA00022692"/>
    </source>
</evidence>
<keyword evidence="3" id="KW-0812">Transmembrane</keyword>
<organism evidence="6 7">
    <name type="scientific">Sulfuriroseicoccus oceanibius</name>
    <dbReference type="NCBI Taxonomy" id="2707525"/>
    <lineage>
        <taxon>Bacteria</taxon>
        <taxon>Pseudomonadati</taxon>
        <taxon>Verrucomicrobiota</taxon>
        <taxon>Verrucomicrobiia</taxon>
        <taxon>Verrucomicrobiales</taxon>
        <taxon>Verrucomicrobiaceae</taxon>
        <taxon>Sulfuriroseicoccus</taxon>
    </lineage>
</organism>